<evidence type="ECO:0000256" key="2">
    <source>
        <dbReference type="ARBA" id="ARBA00023004"/>
    </source>
</evidence>
<organism evidence="6 7">
    <name type="scientific">Undibacterium jejuense</name>
    <dbReference type="NCBI Taxonomy" id="1344949"/>
    <lineage>
        <taxon>Bacteria</taxon>
        <taxon>Pseudomonadati</taxon>
        <taxon>Pseudomonadota</taxon>
        <taxon>Betaproteobacteria</taxon>
        <taxon>Burkholderiales</taxon>
        <taxon>Oxalobacteraceae</taxon>
        <taxon>Undibacterium</taxon>
    </lineage>
</organism>
<protein>
    <submittedName>
        <fullName evidence="6">Redox-sensitive transcriptional activator SoxR</fullName>
    </submittedName>
</protein>
<dbReference type="EMBL" id="JACOFV010000004">
    <property type="protein sequence ID" value="MBC3861625.1"/>
    <property type="molecule type" value="Genomic_DNA"/>
</dbReference>
<keyword evidence="4" id="KW-0238">DNA-binding</keyword>
<dbReference type="GO" id="GO:0006979">
    <property type="term" value="P:response to oxidative stress"/>
    <property type="evidence" value="ECO:0007669"/>
    <property type="project" value="InterPro"/>
</dbReference>
<evidence type="ECO:0000313" key="6">
    <source>
        <dbReference type="EMBL" id="MBC3861625.1"/>
    </source>
</evidence>
<evidence type="ECO:0000313" key="7">
    <source>
        <dbReference type="Proteomes" id="UP000634011"/>
    </source>
</evidence>
<feature type="domain" description="HTH merR-type" evidence="5">
    <location>
        <begin position="4"/>
        <end position="72"/>
    </location>
</feature>
<evidence type="ECO:0000256" key="3">
    <source>
        <dbReference type="ARBA" id="ARBA00023014"/>
    </source>
</evidence>
<reference evidence="6" key="1">
    <citation type="submission" date="2020-08" db="EMBL/GenBank/DDBJ databases">
        <title>Novel species isolated from subtropical streams in China.</title>
        <authorList>
            <person name="Lu H."/>
        </authorList>
    </citation>
    <scope>NUCLEOTIDE SEQUENCE</scope>
    <source>
        <strain evidence="6">KACC 12607</strain>
    </source>
</reference>
<dbReference type="PROSITE" id="PS50937">
    <property type="entry name" value="HTH_MERR_2"/>
    <property type="match status" value="1"/>
</dbReference>
<dbReference type="InterPro" id="IPR047057">
    <property type="entry name" value="MerR_fam"/>
</dbReference>
<dbReference type="InterPro" id="IPR000551">
    <property type="entry name" value="MerR-type_HTH_dom"/>
</dbReference>
<dbReference type="PANTHER" id="PTHR30204:SF0">
    <property type="entry name" value="REDOX-SENSITIVE TRANSCRIPTIONAL ACTIVATOR SOXR"/>
    <property type="match status" value="1"/>
</dbReference>
<dbReference type="SUPFAM" id="SSF46955">
    <property type="entry name" value="Putative DNA-binding domain"/>
    <property type="match status" value="1"/>
</dbReference>
<evidence type="ECO:0000256" key="4">
    <source>
        <dbReference type="ARBA" id="ARBA00023125"/>
    </source>
</evidence>
<accession>A0A923HEK8</accession>
<gene>
    <name evidence="6" type="primary">soxR</name>
    <name evidence="6" type="ORF">H8K32_05880</name>
</gene>
<dbReference type="PRINTS" id="PR00040">
    <property type="entry name" value="HTHMERR"/>
</dbReference>
<dbReference type="Pfam" id="PF13411">
    <property type="entry name" value="MerR_1"/>
    <property type="match status" value="1"/>
</dbReference>
<name>A0A923HEK8_9BURK</name>
<dbReference type="Proteomes" id="UP000634011">
    <property type="component" value="Unassembled WGS sequence"/>
</dbReference>
<dbReference type="PANTHER" id="PTHR30204">
    <property type="entry name" value="REDOX-CYCLING DRUG-SENSING TRANSCRIPTIONAL ACTIVATOR SOXR"/>
    <property type="match status" value="1"/>
</dbReference>
<dbReference type="AlphaFoldDB" id="A0A923HEK8"/>
<comment type="caution">
    <text evidence="6">The sequence shown here is derived from an EMBL/GenBank/DDBJ whole genome shotgun (WGS) entry which is preliminary data.</text>
</comment>
<evidence type="ECO:0000259" key="5">
    <source>
        <dbReference type="PROSITE" id="PS50937"/>
    </source>
</evidence>
<keyword evidence="1" id="KW-0479">Metal-binding</keyword>
<keyword evidence="3" id="KW-0411">Iron-sulfur</keyword>
<keyword evidence="2" id="KW-0408">Iron</keyword>
<dbReference type="InterPro" id="IPR009061">
    <property type="entry name" value="DNA-bd_dom_put_sf"/>
</dbReference>
<dbReference type="GO" id="GO:0003677">
    <property type="term" value="F:DNA binding"/>
    <property type="evidence" value="ECO:0007669"/>
    <property type="project" value="UniProtKB-KW"/>
</dbReference>
<keyword evidence="7" id="KW-1185">Reference proteome</keyword>
<dbReference type="SMART" id="SM00422">
    <property type="entry name" value="HTH_MERR"/>
    <property type="match status" value="1"/>
</dbReference>
<proteinExistence type="predicted"/>
<dbReference type="Gene3D" id="1.10.1660.10">
    <property type="match status" value="1"/>
</dbReference>
<dbReference type="NCBIfam" id="TIGR01950">
    <property type="entry name" value="SoxR"/>
    <property type="match status" value="1"/>
</dbReference>
<evidence type="ECO:0000256" key="1">
    <source>
        <dbReference type="ARBA" id="ARBA00022714"/>
    </source>
</evidence>
<dbReference type="InterPro" id="IPR010211">
    <property type="entry name" value="Redox-sen_tscrpt-act_SoxR"/>
</dbReference>
<dbReference type="RefSeq" id="WP_186911557.1">
    <property type="nucleotide sequence ID" value="NZ_JACOFV010000004.1"/>
</dbReference>
<dbReference type="GO" id="GO:0003700">
    <property type="term" value="F:DNA-binding transcription factor activity"/>
    <property type="evidence" value="ECO:0007669"/>
    <property type="project" value="InterPro"/>
</dbReference>
<sequence>MSDLISIGELAKRAGINASAIRFYEERGLLESVTAAGQRRHFKKDSLRRIAFIRAAQNAGLRLEEIEVTLKQLPDQRTPNKADWQKLSSAWQPLLQQRIDALIALRDQLTSCIGCGCLSLKSCALYNPQDQVSSKGAGARFLLGDRPDK</sequence>
<dbReference type="GO" id="GO:0051537">
    <property type="term" value="F:2 iron, 2 sulfur cluster binding"/>
    <property type="evidence" value="ECO:0007669"/>
    <property type="project" value="UniProtKB-KW"/>
</dbReference>
<dbReference type="PROSITE" id="PS00552">
    <property type="entry name" value="HTH_MERR_1"/>
    <property type="match status" value="1"/>
</dbReference>
<keyword evidence="1" id="KW-0001">2Fe-2S</keyword>